<evidence type="ECO:0000256" key="3">
    <source>
        <dbReference type="ARBA" id="ARBA00022670"/>
    </source>
</evidence>
<gene>
    <name evidence="8" type="ORF">OS125_11350</name>
</gene>
<accession>A0ABT3WUM4</accession>
<keyword evidence="9" id="KW-1185">Reference proteome</keyword>
<keyword evidence="3 8" id="KW-0645">Protease</keyword>
<feature type="compositionally biased region" description="Acidic residues" evidence="7">
    <location>
        <begin position="256"/>
        <end position="292"/>
    </location>
</feature>
<feature type="region of interest" description="Disordered" evidence="7">
    <location>
        <begin position="361"/>
        <end position="396"/>
    </location>
</feature>
<evidence type="ECO:0000313" key="9">
    <source>
        <dbReference type="Proteomes" id="UP001081709"/>
    </source>
</evidence>
<comment type="caution">
    <text evidence="8">The sequence shown here is derived from an EMBL/GenBank/DDBJ whole genome shotgun (WGS) entry which is preliminary data.</text>
</comment>
<evidence type="ECO:0000256" key="1">
    <source>
        <dbReference type="ARBA" id="ARBA00007039"/>
    </source>
</evidence>
<dbReference type="SUPFAM" id="SSF52096">
    <property type="entry name" value="ClpP/crotonase"/>
    <property type="match status" value="1"/>
</dbReference>
<evidence type="ECO:0000256" key="4">
    <source>
        <dbReference type="ARBA" id="ARBA00022801"/>
    </source>
</evidence>
<proteinExistence type="inferred from homology"/>
<dbReference type="PANTHER" id="PTHR10381:SF70">
    <property type="entry name" value="ATP-DEPENDENT CLP PROTEASE PROTEOLYTIC SUBUNIT"/>
    <property type="match status" value="1"/>
</dbReference>
<keyword evidence="4" id="KW-0378">Hydrolase</keyword>
<comment type="similarity">
    <text evidence="1 6">Belongs to the peptidase S14 family.</text>
</comment>
<reference evidence="8" key="1">
    <citation type="submission" date="2022-11" db="EMBL/GenBank/DDBJ databases">
        <title>Corynebacterium sp. isolated from Penguins.</title>
        <authorList>
            <person name="Sedlar K."/>
            <person name="Svec P."/>
        </authorList>
    </citation>
    <scope>NUCLEOTIDE SEQUENCE</scope>
    <source>
        <strain evidence="8">P7003</strain>
    </source>
</reference>
<dbReference type="CDD" id="cd07016">
    <property type="entry name" value="S14_ClpP_1"/>
    <property type="match status" value="1"/>
</dbReference>
<dbReference type="Proteomes" id="UP001081709">
    <property type="component" value="Unassembled WGS sequence"/>
</dbReference>
<dbReference type="Gene3D" id="3.90.226.10">
    <property type="entry name" value="2-enoyl-CoA Hydratase, Chain A, domain 1"/>
    <property type="match status" value="1"/>
</dbReference>
<keyword evidence="5" id="KW-0720">Serine protease</keyword>
<dbReference type="PANTHER" id="PTHR10381">
    <property type="entry name" value="ATP-DEPENDENT CLP PROTEASE PROTEOLYTIC SUBUNIT"/>
    <property type="match status" value="1"/>
</dbReference>
<evidence type="ECO:0000256" key="6">
    <source>
        <dbReference type="RuleBase" id="RU003567"/>
    </source>
</evidence>
<dbReference type="InterPro" id="IPR023562">
    <property type="entry name" value="ClpP/TepA"/>
</dbReference>
<organism evidence="8 9">
    <name type="scientific">Corynebacterium pygosceleis</name>
    <dbReference type="NCBI Taxonomy" id="2800406"/>
    <lineage>
        <taxon>Bacteria</taxon>
        <taxon>Bacillati</taxon>
        <taxon>Actinomycetota</taxon>
        <taxon>Actinomycetes</taxon>
        <taxon>Mycobacteriales</taxon>
        <taxon>Corynebacteriaceae</taxon>
        <taxon>Corynebacterium</taxon>
    </lineage>
</organism>
<feature type="region of interest" description="Disordered" evidence="7">
    <location>
        <begin position="234"/>
        <end position="294"/>
    </location>
</feature>
<dbReference type="Pfam" id="PF00574">
    <property type="entry name" value="CLP_protease"/>
    <property type="match status" value="1"/>
</dbReference>
<evidence type="ECO:0000256" key="7">
    <source>
        <dbReference type="SAM" id="MobiDB-lite"/>
    </source>
</evidence>
<dbReference type="GO" id="GO:0008233">
    <property type="term" value="F:peptidase activity"/>
    <property type="evidence" value="ECO:0007669"/>
    <property type="project" value="UniProtKB-KW"/>
</dbReference>
<dbReference type="RefSeq" id="WP_267186851.1">
    <property type="nucleotide sequence ID" value="NZ_JAPMKV010000010.1"/>
</dbReference>
<keyword evidence="2" id="KW-0963">Cytoplasm</keyword>
<dbReference type="EMBL" id="JAPMKV010000010">
    <property type="protein sequence ID" value="MCX7445828.1"/>
    <property type="molecule type" value="Genomic_DNA"/>
</dbReference>
<dbReference type="PRINTS" id="PR00127">
    <property type="entry name" value="CLPPROTEASEP"/>
</dbReference>
<evidence type="ECO:0000256" key="5">
    <source>
        <dbReference type="ARBA" id="ARBA00022825"/>
    </source>
</evidence>
<dbReference type="InterPro" id="IPR001907">
    <property type="entry name" value="ClpP"/>
</dbReference>
<name>A0ABT3WUM4_9CORY</name>
<dbReference type="NCBIfam" id="NF045542">
    <property type="entry name" value="Clp_rel_HeadMat"/>
    <property type="match status" value="1"/>
</dbReference>
<sequence length="396" mass="42489">MLLFGEIGWDTDASAFAREIGVLDADEITVRVNSPGGDVYDGLAMMEALRGHRAHVTCVIEGLAASAASFIAVGGADRVIMREASDLMIHEAWGFAMGPAAEMRKSAIQLDRISAKLARIYAEKVSGSPEVWREAMERETWFSAEEALAVGLVDAVEDARSAPDPVLARAGTGRVFNSFKYKGRGQAPRPFVMDTYRQEDSMSLEKIAARLGVPVEKADEATVLAALDEVLAEQAAEKPGESECEECGITAPAPDSEPEGEPESEVEPADEPEPEPEAEAGETEATEDDEELTVTVDKTTLKELQEAAAYGMKARAQDAVRARAAKVDAAIKAHKISPAGRDMWINRMEADEEVTTAKLNSIPDGTFPVVEIGHNAPVDEPEQSPTSAAHFPKPSI</sequence>
<protein>
    <recommendedName>
        <fullName evidence="6">ATP-dependent Clp protease proteolytic subunit</fullName>
    </recommendedName>
</protein>
<evidence type="ECO:0000313" key="8">
    <source>
        <dbReference type="EMBL" id="MCX7445828.1"/>
    </source>
</evidence>
<dbReference type="GO" id="GO:0006508">
    <property type="term" value="P:proteolysis"/>
    <property type="evidence" value="ECO:0007669"/>
    <property type="project" value="UniProtKB-KW"/>
</dbReference>
<dbReference type="InterPro" id="IPR029045">
    <property type="entry name" value="ClpP/crotonase-like_dom_sf"/>
</dbReference>
<evidence type="ECO:0000256" key="2">
    <source>
        <dbReference type="ARBA" id="ARBA00022490"/>
    </source>
</evidence>